<dbReference type="STRING" id="266265.Bxe_B1964"/>
<protein>
    <submittedName>
        <fullName evidence="1">Uncharacterized protein</fullName>
    </submittedName>
</protein>
<proteinExistence type="predicted"/>
<gene>
    <name evidence="1" type="ORF">Bxe_B1964</name>
</gene>
<name>Q13PH1_PARXL</name>
<dbReference type="Proteomes" id="UP000001817">
    <property type="component" value="Chromosome 2"/>
</dbReference>
<organism evidence="1 2">
    <name type="scientific">Paraburkholderia xenovorans (strain LB400)</name>
    <dbReference type="NCBI Taxonomy" id="266265"/>
    <lineage>
        <taxon>Bacteria</taxon>
        <taxon>Pseudomonadati</taxon>
        <taxon>Pseudomonadota</taxon>
        <taxon>Betaproteobacteria</taxon>
        <taxon>Burkholderiales</taxon>
        <taxon>Burkholderiaceae</taxon>
        <taxon>Paraburkholderia</taxon>
    </lineage>
</organism>
<reference evidence="1 2" key="1">
    <citation type="journal article" date="2006" name="Proc. Natl. Acad. Sci. U.S.A.">
        <title>Burkholderia xenovorans LB400 harbors a multi-replicon, 9.73-Mbp genome shaped for versatility.</title>
        <authorList>
            <person name="Chain P.S."/>
            <person name="Denef V.J."/>
            <person name="Konstantinidis K.T."/>
            <person name="Vergez L.M."/>
            <person name="Agullo L."/>
            <person name="Reyes V.L."/>
            <person name="Hauser L."/>
            <person name="Cordova M."/>
            <person name="Gomez L."/>
            <person name="Gonzalez M."/>
            <person name="Land M."/>
            <person name="Lao V."/>
            <person name="Larimer F."/>
            <person name="LiPuma J.J."/>
            <person name="Mahenthiralingam E."/>
            <person name="Malfatti S.A."/>
            <person name="Marx C.J."/>
            <person name="Parnell J.J."/>
            <person name="Ramette A."/>
            <person name="Richardson P."/>
            <person name="Seeger M."/>
            <person name="Smith D."/>
            <person name="Spilker T."/>
            <person name="Sul W.J."/>
            <person name="Tsoi T.V."/>
            <person name="Ulrich L.E."/>
            <person name="Zhulin I.B."/>
            <person name="Tiedje J.M."/>
        </authorList>
    </citation>
    <scope>NUCLEOTIDE SEQUENCE [LARGE SCALE GENOMIC DNA]</scope>
    <source>
        <strain evidence="1 2">LB400</strain>
    </source>
</reference>
<dbReference type="KEGG" id="bxe:Bxe_B1964"/>
<sequence length="277" mass="28812">MKQTSAAMSEIIRVAWWSLRALGCPAGAVERMAKVLAFSEVLEGGCVSALRRDEASLIATFKAAAPRFTPANTGGGIIEASGRSLLDVGTRAIDLLTGLAKHGNQPVQIRINDASDRLGLSGACTLAARRGVGVLAIMPGESGHRAWHYYAGTGSGLESVSGVAHGGDDAWFDLLGQLTGTDIEPPRSGASLDNDGASIDLLGVVHRAGNELRGYAGQTTGVVWTDVEGALQAAYSNGVMIATGDLKFLYELETRTWAPSSERSRMQAGFSAPSPAA</sequence>
<evidence type="ECO:0000313" key="2">
    <source>
        <dbReference type="Proteomes" id="UP000001817"/>
    </source>
</evidence>
<dbReference type="AlphaFoldDB" id="Q13PH1"/>
<dbReference type="EMBL" id="CP000271">
    <property type="protein sequence ID" value="ABE34018.1"/>
    <property type="molecule type" value="Genomic_DNA"/>
</dbReference>
<dbReference type="KEGG" id="bxb:DR64_7264"/>
<accession>Q13PH1</accession>
<evidence type="ECO:0000313" key="1">
    <source>
        <dbReference type="EMBL" id="ABE34018.1"/>
    </source>
</evidence>
<keyword evidence="2" id="KW-1185">Reference proteome</keyword>